<comment type="function">
    <text evidence="13">Endonuclease that resolves Holliday junction intermediates in genetic recombination. Cleaves mobile four-strand junctions by introducing symmetrical nicks in paired strands. Promotes annealing of linear ssDNA with homologous dsDNA. Required for DNA repair, homologous recombination and chromosome segregation.</text>
</comment>
<comment type="catalytic activity">
    <reaction evidence="13">
        <text>Endonucleolytic cleavage at a junction such as a reciprocal single-stranded crossover between two homologous DNA duplexes (Holliday junction).</text>
        <dbReference type="EC" id="3.1.21.10"/>
    </reaction>
</comment>
<accession>A0ABY5P7K6</accession>
<dbReference type="EC" id="3.1.21.10" evidence="13 14"/>
<keyword evidence="2 13" id="KW-0963">Cytoplasm</keyword>
<feature type="compositionally biased region" description="Polar residues" evidence="15">
    <location>
        <begin position="8"/>
        <end position="24"/>
    </location>
</feature>
<reference evidence="16 17" key="1">
    <citation type="submission" date="2022-08" db="EMBL/GenBank/DDBJ databases">
        <title>Aerococcaceae sp. nov isolated from spoiled eye mask.</title>
        <authorList>
            <person name="Zhou G."/>
            <person name="Xie X.-B."/>
            <person name="Shi Q.-S."/>
            <person name="Wang Y.-S."/>
            <person name="Wen X."/>
            <person name="Peng H."/>
            <person name="Yang X.-J."/>
            <person name="Tao H.-B."/>
            <person name="Huang X.-M."/>
        </authorList>
    </citation>
    <scope>NUCLEOTIDE SEQUENCE [LARGE SCALE GENOMIC DNA]</scope>
    <source>
        <strain evidence="17">DM20194951</strain>
    </source>
</reference>
<dbReference type="HAMAP" id="MF_00130">
    <property type="entry name" value="RecU"/>
    <property type="match status" value="1"/>
</dbReference>
<dbReference type="RefSeq" id="WP_313794030.1">
    <property type="nucleotide sequence ID" value="NZ_CP102453.1"/>
</dbReference>
<dbReference type="NCBIfam" id="NF002584">
    <property type="entry name" value="PRK02234.1-5"/>
    <property type="match status" value="1"/>
</dbReference>
<proteinExistence type="inferred from homology"/>
<evidence type="ECO:0000256" key="5">
    <source>
        <dbReference type="ARBA" id="ARBA00022759"/>
    </source>
</evidence>
<evidence type="ECO:0000256" key="11">
    <source>
        <dbReference type="ARBA" id="ARBA00023447"/>
    </source>
</evidence>
<keyword evidence="5 13" id="KW-0255">Endonuclease</keyword>
<dbReference type="InterPro" id="IPR011856">
    <property type="entry name" value="tRNA_endonuc-like_dom_sf"/>
</dbReference>
<evidence type="ECO:0000256" key="3">
    <source>
        <dbReference type="ARBA" id="ARBA00022722"/>
    </source>
</evidence>
<keyword evidence="9 13" id="KW-0233">DNA recombination</keyword>
<dbReference type="CDD" id="cd22354">
    <property type="entry name" value="RecU-like"/>
    <property type="match status" value="1"/>
</dbReference>
<dbReference type="InterPro" id="IPR004612">
    <property type="entry name" value="Resolv_RecU"/>
</dbReference>
<keyword evidence="8 13" id="KW-0460">Magnesium</keyword>
<evidence type="ECO:0000313" key="17">
    <source>
        <dbReference type="Proteomes" id="UP001315967"/>
    </source>
</evidence>
<dbReference type="Gene3D" id="3.40.1350.10">
    <property type="match status" value="1"/>
</dbReference>
<feature type="region of interest" description="Disordered" evidence="15">
    <location>
        <begin position="1"/>
        <end position="32"/>
    </location>
</feature>
<evidence type="ECO:0000256" key="15">
    <source>
        <dbReference type="SAM" id="MobiDB-lite"/>
    </source>
</evidence>
<keyword evidence="17" id="KW-1185">Reference proteome</keyword>
<organism evidence="16 17">
    <name type="scientific">Fundicoccus culcitae</name>
    <dbReference type="NCBI Taxonomy" id="2969821"/>
    <lineage>
        <taxon>Bacteria</taxon>
        <taxon>Bacillati</taxon>
        <taxon>Bacillota</taxon>
        <taxon>Bacilli</taxon>
        <taxon>Lactobacillales</taxon>
        <taxon>Aerococcaceae</taxon>
        <taxon>Fundicoccus</taxon>
    </lineage>
</organism>
<keyword evidence="7 13" id="KW-0378">Hydrolase</keyword>
<evidence type="ECO:0000256" key="7">
    <source>
        <dbReference type="ARBA" id="ARBA00022801"/>
    </source>
</evidence>
<dbReference type="SUPFAM" id="SSF52980">
    <property type="entry name" value="Restriction endonuclease-like"/>
    <property type="match status" value="1"/>
</dbReference>
<comment type="similarity">
    <text evidence="11 13">Belongs to the RecU family.</text>
</comment>
<evidence type="ECO:0000256" key="9">
    <source>
        <dbReference type="ARBA" id="ARBA00023172"/>
    </source>
</evidence>
<evidence type="ECO:0000256" key="13">
    <source>
        <dbReference type="HAMAP-Rule" id="MF_00130"/>
    </source>
</evidence>
<keyword evidence="4 13" id="KW-0479">Metal-binding</keyword>
<evidence type="ECO:0000256" key="2">
    <source>
        <dbReference type="ARBA" id="ARBA00022490"/>
    </source>
</evidence>
<dbReference type="PIRSF" id="PIRSF037785">
    <property type="entry name" value="RecU"/>
    <property type="match status" value="1"/>
</dbReference>
<dbReference type="NCBIfam" id="TIGR00648">
    <property type="entry name" value="recU"/>
    <property type="match status" value="1"/>
</dbReference>
<feature type="site" description="Transition state stabilizer" evidence="13">
    <location>
        <position position="100"/>
    </location>
</feature>
<keyword evidence="10 13" id="KW-0234">DNA repair</keyword>
<evidence type="ECO:0000256" key="4">
    <source>
        <dbReference type="ARBA" id="ARBA00022723"/>
    </source>
</evidence>
<gene>
    <name evidence="13 16" type="primary">recU</name>
    <name evidence="16" type="ORF">NRE15_02440</name>
</gene>
<dbReference type="Pfam" id="PF03838">
    <property type="entry name" value="RecU"/>
    <property type="match status" value="1"/>
</dbReference>
<keyword evidence="6 13" id="KW-0227">DNA damage</keyword>
<feature type="binding site" evidence="13">
    <location>
        <position position="85"/>
    </location>
    <ligand>
        <name>Mg(2+)</name>
        <dbReference type="ChEBI" id="CHEBI:18420"/>
    </ligand>
</feature>
<evidence type="ECO:0000256" key="6">
    <source>
        <dbReference type="ARBA" id="ARBA00022763"/>
    </source>
</evidence>
<feature type="binding site" evidence="13">
    <location>
        <position position="98"/>
    </location>
    <ligand>
        <name>Mg(2+)</name>
        <dbReference type="ChEBI" id="CHEBI:18420"/>
    </ligand>
</feature>
<feature type="binding site" evidence="13">
    <location>
        <position position="117"/>
    </location>
    <ligand>
        <name>Mg(2+)</name>
        <dbReference type="ChEBI" id="CHEBI:18420"/>
    </ligand>
</feature>
<comment type="cofactor">
    <cofactor evidence="13">
        <name>Mg(2+)</name>
        <dbReference type="ChEBI" id="CHEBI:18420"/>
    </cofactor>
    <text evidence="13">Binds 1 Mg(2+) ion per subunit.</text>
</comment>
<evidence type="ECO:0000256" key="8">
    <source>
        <dbReference type="ARBA" id="ARBA00022842"/>
    </source>
</evidence>
<keyword evidence="3 13" id="KW-0540">Nuclease</keyword>
<feature type="binding site" evidence="13">
    <location>
        <position position="83"/>
    </location>
    <ligand>
        <name>Mg(2+)</name>
        <dbReference type="ChEBI" id="CHEBI:18420"/>
    </ligand>
</feature>
<dbReference type="InterPro" id="IPR011335">
    <property type="entry name" value="Restrct_endonuc-II-like"/>
</dbReference>
<evidence type="ECO:0000256" key="12">
    <source>
        <dbReference type="ARBA" id="ARBA00029523"/>
    </source>
</evidence>
<evidence type="ECO:0000256" key="14">
    <source>
        <dbReference type="NCBIfam" id="TIGR00648"/>
    </source>
</evidence>
<evidence type="ECO:0000256" key="1">
    <source>
        <dbReference type="ARBA" id="ARBA00004496"/>
    </source>
</evidence>
<evidence type="ECO:0000256" key="10">
    <source>
        <dbReference type="ARBA" id="ARBA00023204"/>
    </source>
</evidence>
<dbReference type="Proteomes" id="UP001315967">
    <property type="component" value="Chromosome"/>
</dbReference>
<sequence length="200" mass="22970">MVKYPSGHSPQPNGDTSNNESKTNYGGRGMSLEEKINQSNTYYLTKERAVIHKKPTPIQVVQVDYPHRSAVKITEAYYRQASTTDYNGVYKGKYIDFEAKETKNKTSFPLNNLPEHQREHMSNCIKHGGIAFLLISFKVRNEVYLIPYESIETQMASSNKKSLTYQFIQNNGYLCQTGVFPMLDYLSALDIYLEKLERSN</sequence>
<dbReference type="EMBL" id="CP102453">
    <property type="protein sequence ID" value="UUX34529.1"/>
    <property type="molecule type" value="Genomic_DNA"/>
</dbReference>
<evidence type="ECO:0000313" key="16">
    <source>
        <dbReference type="EMBL" id="UUX34529.1"/>
    </source>
</evidence>
<comment type="subcellular location">
    <subcellularLocation>
        <location evidence="1 13">Cytoplasm</location>
    </subcellularLocation>
</comment>
<name>A0ABY5P7K6_9LACT</name>
<dbReference type="NCBIfam" id="NF002581">
    <property type="entry name" value="PRK02234.1-2"/>
    <property type="match status" value="1"/>
</dbReference>
<protein>
    <recommendedName>
        <fullName evidence="12 13">Holliday junction resolvase RecU</fullName>
        <ecNumber evidence="13 14">3.1.21.10</ecNumber>
    </recommendedName>
    <alternativeName>
        <fullName evidence="13">Recombination protein U homolog</fullName>
    </alternativeName>
</protein>